<evidence type="ECO:0000313" key="5">
    <source>
        <dbReference type="EMBL" id="MZH54894.1"/>
    </source>
</evidence>
<protein>
    <submittedName>
        <fullName evidence="3 5">Aminopeptidase</fullName>
    </submittedName>
    <submittedName>
        <fullName evidence="4">M55 family metallopeptidase</fullName>
    </submittedName>
</protein>
<feature type="binding site" evidence="2">
    <location>
        <position position="61"/>
    </location>
    <ligand>
        <name>Zn(2+)</name>
        <dbReference type="ChEBI" id="CHEBI:29105"/>
        <label>2</label>
    </ligand>
</feature>
<dbReference type="RefSeq" id="WP_002606997.1">
    <property type="nucleotide sequence ID" value="NZ_AP025565.1"/>
</dbReference>
<gene>
    <name evidence="3" type="ORF">CIAN88_03105</name>
    <name evidence="6" type="ORF">G4D54_01670</name>
    <name evidence="5" type="ORF">GT664_03760</name>
    <name evidence="4" type="ORF">MKC95_07150</name>
</gene>
<reference evidence="5" key="2">
    <citation type="journal article" date="2019" name="Nat. Med.">
        <title>A library of human gut bacterial isolates paired with longitudinal multiomics data enables mechanistic microbiome research.</title>
        <authorList>
            <person name="Poyet M."/>
            <person name="Groussin M."/>
            <person name="Gibbons S.M."/>
            <person name="Avila-Pacheco J."/>
            <person name="Jiang X."/>
            <person name="Kearney S.M."/>
            <person name="Perrotta A.R."/>
            <person name="Berdy B."/>
            <person name="Zhao S."/>
            <person name="Lieberman T.D."/>
            <person name="Swanson P.K."/>
            <person name="Smith M."/>
            <person name="Roesemann S."/>
            <person name="Alexander J.E."/>
            <person name="Rich S.A."/>
            <person name="Livny J."/>
            <person name="Vlamakis H."/>
            <person name="Clish C."/>
            <person name="Bullock K."/>
            <person name="Deik A."/>
            <person name="Scott J."/>
            <person name="Pierce K.A."/>
            <person name="Xavier R.J."/>
            <person name="Alm E.J."/>
        </authorList>
    </citation>
    <scope>NUCLEOTIDE SEQUENCE</scope>
    <source>
        <strain evidence="5">BIOML-A12</strain>
    </source>
</reference>
<dbReference type="Pfam" id="PF04951">
    <property type="entry name" value="Peptidase_M55"/>
    <property type="match status" value="1"/>
</dbReference>
<dbReference type="InterPro" id="IPR007035">
    <property type="entry name" value="Peptidase_M55"/>
</dbReference>
<evidence type="ECO:0000256" key="1">
    <source>
        <dbReference type="PIRSR" id="PIRSR015853-1"/>
    </source>
</evidence>
<dbReference type="Proteomes" id="UP000030008">
    <property type="component" value="Unassembled WGS sequence"/>
</dbReference>
<reference evidence="4" key="4">
    <citation type="journal article" date="2022" name="Clin. Infect. Dis.">
        <title>Association between Clostridium innocuum and antibiotic-associated diarrhea in adults and children: A cross-sectional study and comparative genomics analysis.</title>
        <authorList>
            <person name="Cherny K.E."/>
            <person name="Muscat E.B."/>
            <person name="Balaji A."/>
            <person name="Mukherjee J."/>
            <person name="Ozer E.A."/>
            <person name="Angarone M.P."/>
            <person name="Hauser A.R."/>
            <person name="Sichel J.S."/>
            <person name="Amponsah E."/>
            <person name="Kociolek L.K."/>
        </authorList>
    </citation>
    <scope>NUCLEOTIDE SEQUENCE</scope>
    <source>
        <strain evidence="4">NU1-AC-029v</strain>
    </source>
</reference>
<dbReference type="PIRSF" id="PIRSF015853">
    <property type="entry name" value="Pep_DppA"/>
    <property type="match status" value="1"/>
</dbReference>
<feature type="binding site" evidence="2">
    <location>
        <position position="11"/>
    </location>
    <ligand>
        <name>Zn(2+)</name>
        <dbReference type="ChEBI" id="CHEBI:29105"/>
        <label>1</label>
    </ligand>
</feature>
<organism evidence="3 7">
    <name type="scientific">Clostridium innocuum</name>
    <dbReference type="NCBI Taxonomy" id="1522"/>
    <lineage>
        <taxon>Bacteria</taxon>
        <taxon>Bacillati</taxon>
        <taxon>Bacillota</taxon>
        <taxon>Clostridia</taxon>
        <taxon>Eubacteriales</taxon>
        <taxon>Clostridiaceae</taxon>
        <taxon>Clostridium</taxon>
    </lineage>
</organism>
<dbReference type="GO" id="GO:0004177">
    <property type="term" value="F:aminopeptidase activity"/>
    <property type="evidence" value="ECO:0007669"/>
    <property type="project" value="UniProtKB-KW"/>
</dbReference>
<dbReference type="EMBL" id="CP048838">
    <property type="protein sequence ID" value="QJA01211.1"/>
    <property type="molecule type" value="Genomic_DNA"/>
</dbReference>
<keyword evidence="3" id="KW-0645">Protease</keyword>
<dbReference type="AlphaFoldDB" id="A0A099IAB5"/>
<evidence type="ECO:0000256" key="2">
    <source>
        <dbReference type="PIRSR" id="PIRSR015853-2"/>
    </source>
</evidence>
<reference evidence="3 7" key="1">
    <citation type="submission" date="2014-08" db="EMBL/GenBank/DDBJ databases">
        <title>Clostridium innocuum, an unnegligible vancomycin-resistant pathogen causing extra-intestinal infections.</title>
        <authorList>
            <person name="Feng Y."/>
            <person name="Chiu C.-H."/>
        </authorList>
    </citation>
    <scope>NUCLEOTIDE SEQUENCE [LARGE SCALE GENOMIC DNA]</scope>
    <source>
        <strain evidence="3 7">AN88</strain>
    </source>
</reference>
<feature type="binding site" evidence="2">
    <location>
        <position position="137"/>
    </location>
    <ligand>
        <name>Zn(2+)</name>
        <dbReference type="ChEBI" id="CHEBI:29105"/>
        <label>2</label>
    </ligand>
</feature>
<dbReference type="SUPFAM" id="SSF63992">
    <property type="entry name" value="Dipeptide transport protein"/>
    <property type="match status" value="1"/>
</dbReference>
<evidence type="ECO:0000313" key="4">
    <source>
        <dbReference type="EMBL" id="MCR0232539.1"/>
    </source>
</evidence>
<keyword evidence="2" id="KW-0862">Zinc</keyword>
<dbReference type="EMBL" id="JQIF01000014">
    <property type="protein sequence ID" value="KGJ54625.1"/>
    <property type="molecule type" value="Genomic_DNA"/>
</dbReference>
<dbReference type="Proteomes" id="UP001203972">
    <property type="component" value="Unassembled WGS sequence"/>
</dbReference>
<dbReference type="Proteomes" id="UP000503330">
    <property type="component" value="Chromosome"/>
</dbReference>
<keyword evidence="3" id="KW-0378">Hydrolase</keyword>
<proteinExistence type="predicted"/>
<feature type="binding site" evidence="2">
    <location>
        <position position="9"/>
    </location>
    <ligand>
        <name>Zn(2+)</name>
        <dbReference type="ChEBI" id="CHEBI:29105"/>
        <label>2</label>
    </ligand>
</feature>
<feature type="binding site" evidence="2">
    <location>
        <position position="9"/>
    </location>
    <ligand>
        <name>Zn(2+)</name>
        <dbReference type="ChEBI" id="CHEBI:29105"/>
        <label>1</label>
    </ligand>
</feature>
<dbReference type="Gene3D" id="3.40.50.10780">
    <property type="entry name" value="Dipeptide transport protein"/>
    <property type="match status" value="1"/>
</dbReference>
<dbReference type="GO" id="GO:0046872">
    <property type="term" value="F:metal ion binding"/>
    <property type="evidence" value="ECO:0007669"/>
    <property type="project" value="UniProtKB-KW"/>
</dbReference>
<evidence type="ECO:0000313" key="8">
    <source>
        <dbReference type="Proteomes" id="UP000503330"/>
    </source>
</evidence>
<dbReference type="InterPro" id="IPR027476">
    <property type="entry name" value="DppA_N"/>
</dbReference>
<dbReference type="Gene3D" id="3.30.1360.130">
    <property type="entry name" value="Dipeptide transport protein"/>
    <property type="match status" value="1"/>
</dbReference>
<reference evidence="6 8" key="3">
    <citation type="submission" date="2020-02" db="EMBL/GenBank/DDBJ databases">
        <authorList>
            <person name="Kociolek L.K."/>
            <person name="Ozer E.A."/>
        </authorList>
    </citation>
    <scope>NUCLEOTIDE SEQUENCE [LARGE SCALE GENOMIC DNA]</scope>
    <source>
        <strain evidence="6 8">ATCC 14501</strain>
    </source>
</reference>
<evidence type="ECO:0000313" key="6">
    <source>
        <dbReference type="EMBL" id="QJA01211.1"/>
    </source>
</evidence>
<evidence type="ECO:0000313" key="7">
    <source>
        <dbReference type="Proteomes" id="UP000030008"/>
    </source>
</evidence>
<feature type="binding site" evidence="2">
    <location>
        <position position="107"/>
    </location>
    <ligand>
        <name>Zn(2+)</name>
        <dbReference type="ChEBI" id="CHEBI:29105"/>
        <label>2</label>
    </ligand>
</feature>
<dbReference type="Proteomes" id="UP000604383">
    <property type="component" value="Unassembled WGS sequence"/>
</dbReference>
<dbReference type="InterPro" id="IPR036177">
    <property type="entry name" value="Peptidase_M55_sf"/>
</dbReference>
<evidence type="ECO:0000313" key="3">
    <source>
        <dbReference type="EMBL" id="KGJ54625.1"/>
    </source>
</evidence>
<keyword evidence="3" id="KW-0031">Aminopeptidase</keyword>
<dbReference type="EMBL" id="JAKTMA010000010">
    <property type="protein sequence ID" value="MCR0232539.1"/>
    <property type="molecule type" value="Genomic_DNA"/>
</dbReference>
<feature type="active site" description="Nucleophile" evidence="1">
    <location>
        <position position="118"/>
    </location>
</feature>
<sequence>MKKLYISADIEGIWGNGAFAHTAKNGTEYEEYRTNMISEVNLLIDKLFTAGAEEVVVNDGHGNMDNLSASRLDPRACMVVSNGAYKEYGMMEGLDDTFDGVCFVGYHCRSNTRGVMAHTIWGTLVRSIRVDGEEMGESGINARLAWEYGVPIVLISGDDLLKEQLKEELPMPFAYVETKRAISSQCALSCSWQMLEERYERAVSSMEAHCGQAPVYAKKPHCVDITFHHERNADFVSRMDGVTRISDCTVRIQKDSYDEVYRYLRFVIKISNAFAA</sequence>
<dbReference type="GeneID" id="61924205"/>
<name>A0A099IAB5_CLOIN</name>
<keyword evidence="2" id="KW-0479">Metal-binding</keyword>
<dbReference type="EMBL" id="WWTN01000004">
    <property type="protein sequence ID" value="MZH54894.1"/>
    <property type="molecule type" value="Genomic_DNA"/>
</dbReference>
<accession>A0A099IAB5</accession>